<dbReference type="Proteomes" id="UP000709295">
    <property type="component" value="Unassembled WGS sequence"/>
</dbReference>
<reference evidence="2" key="1">
    <citation type="submission" date="2021-01" db="EMBL/GenBank/DDBJ databases">
        <title>Phytophthora aleatoria, a newly-described species from Pinus radiata is distinct from Phytophthora cactorum isolates based on comparative genomics.</title>
        <authorList>
            <person name="Mcdougal R."/>
            <person name="Panda P."/>
            <person name="Williams N."/>
            <person name="Studholme D.J."/>
        </authorList>
    </citation>
    <scope>NUCLEOTIDE SEQUENCE</scope>
    <source>
        <strain evidence="2">NZFS 4037</strain>
    </source>
</reference>
<evidence type="ECO:0000313" key="3">
    <source>
        <dbReference type="Proteomes" id="UP000709295"/>
    </source>
</evidence>
<evidence type="ECO:0000313" key="2">
    <source>
        <dbReference type="EMBL" id="KAG6976571.1"/>
    </source>
</evidence>
<proteinExistence type="predicted"/>
<feature type="transmembrane region" description="Helical" evidence="1">
    <location>
        <begin position="6"/>
        <end position="30"/>
    </location>
</feature>
<gene>
    <name evidence="2" type="ORF">JG688_00001222</name>
</gene>
<organism evidence="2 3">
    <name type="scientific">Phytophthora aleatoria</name>
    <dbReference type="NCBI Taxonomy" id="2496075"/>
    <lineage>
        <taxon>Eukaryota</taxon>
        <taxon>Sar</taxon>
        <taxon>Stramenopiles</taxon>
        <taxon>Oomycota</taxon>
        <taxon>Peronosporomycetes</taxon>
        <taxon>Peronosporales</taxon>
        <taxon>Peronosporaceae</taxon>
        <taxon>Phytophthora</taxon>
    </lineage>
</organism>
<sequence>MTGLARLLLALAINVHILAFTILVFGHFGVVREAEMARSHVCYTLREVVCREVEAQNVIELPAAAVK</sequence>
<keyword evidence="1" id="KW-1133">Transmembrane helix</keyword>
<dbReference type="AlphaFoldDB" id="A0A8J5J6Q0"/>
<accession>A0A8J5J6Q0</accession>
<evidence type="ECO:0000256" key="1">
    <source>
        <dbReference type="SAM" id="Phobius"/>
    </source>
</evidence>
<keyword evidence="1" id="KW-0472">Membrane</keyword>
<dbReference type="EMBL" id="JAENGY010000027">
    <property type="protein sequence ID" value="KAG6976571.1"/>
    <property type="molecule type" value="Genomic_DNA"/>
</dbReference>
<comment type="caution">
    <text evidence="2">The sequence shown here is derived from an EMBL/GenBank/DDBJ whole genome shotgun (WGS) entry which is preliminary data.</text>
</comment>
<keyword evidence="1" id="KW-0812">Transmembrane</keyword>
<protein>
    <submittedName>
        <fullName evidence="2">Uncharacterized protein</fullName>
    </submittedName>
</protein>
<name>A0A8J5J6Q0_9STRA</name>
<keyword evidence="3" id="KW-1185">Reference proteome</keyword>